<feature type="transmembrane region" description="Helical" evidence="12">
    <location>
        <begin position="256"/>
        <end position="274"/>
    </location>
</feature>
<dbReference type="Pfam" id="PF02628">
    <property type="entry name" value="COX15-CtaA"/>
    <property type="match status" value="1"/>
</dbReference>
<evidence type="ECO:0000256" key="7">
    <source>
        <dbReference type="ARBA" id="ARBA00023004"/>
    </source>
</evidence>
<evidence type="ECO:0000256" key="2">
    <source>
        <dbReference type="ARBA" id="ARBA00022475"/>
    </source>
</evidence>
<feature type="transmembrane region" description="Helical" evidence="12">
    <location>
        <begin position="206"/>
        <end position="224"/>
    </location>
</feature>
<feature type="transmembrane region" description="Helical" evidence="12">
    <location>
        <begin position="286"/>
        <end position="306"/>
    </location>
</feature>
<evidence type="ECO:0000256" key="12">
    <source>
        <dbReference type="SAM" id="Phobius"/>
    </source>
</evidence>
<feature type="transmembrane region" description="Helical" evidence="12">
    <location>
        <begin position="142"/>
        <end position="159"/>
    </location>
</feature>
<reference evidence="13 14" key="1">
    <citation type="journal article" date="2019" name="Int. J. Syst. Evol. Microbiol.">
        <title>The Global Catalogue of Microorganisms (GCM) 10K type strain sequencing project: providing services to taxonomists for standard genome sequencing and annotation.</title>
        <authorList>
            <consortium name="The Broad Institute Genomics Platform"/>
            <consortium name="The Broad Institute Genome Sequencing Center for Infectious Disease"/>
            <person name="Wu L."/>
            <person name="Ma J."/>
        </authorList>
    </citation>
    <scope>NUCLEOTIDE SEQUENCE [LARGE SCALE GENOMIC DNA]</scope>
    <source>
        <strain evidence="13 14">JCM 15974</strain>
    </source>
</reference>
<dbReference type="RefSeq" id="WP_343913843.1">
    <property type="nucleotide sequence ID" value="NZ_BAAAGE010000004.1"/>
</dbReference>
<proteinExistence type="predicted"/>
<keyword evidence="14" id="KW-1185">Reference proteome</keyword>
<evidence type="ECO:0000256" key="9">
    <source>
        <dbReference type="ARBA" id="ARBA00023136"/>
    </source>
</evidence>
<dbReference type="InterPro" id="IPR050450">
    <property type="entry name" value="COX15/CtaA_HemeA_synthase"/>
</dbReference>
<evidence type="ECO:0000256" key="1">
    <source>
        <dbReference type="ARBA" id="ARBA00004141"/>
    </source>
</evidence>
<comment type="caution">
    <text evidence="13">The sequence shown here is derived from an EMBL/GenBank/DDBJ whole genome shotgun (WGS) entry which is preliminary data.</text>
</comment>
<evidence type="ECO:0000256" key="11">
    <source>
        <dbReference type="ARBA" id="ARBA00023444"/>
    </source>
</evidence>
<sequence>MKKYFRPLVVTSVVLIYLIIIAGAVVRMTGSGMGCPDWPKCFGYYIPPTEESQIQWKPNHEYEKGFIVIVDEELRIATKDFTSSSSYETSNWEPYTKHDYAKFNVWHTWIEYINRLVTVVSGIPILLMFILSLWFWKEKRKIPLYAGLTIIAMAFQAWLGKIVVDSNLLPLRITVHMLVAFIILAILLYILFLTKKETATFKISSTFKNILFFSAVLTLIQVALGTQVRQYVDEQIKMVGELAKSQWLDPPTMNFYIHRSFSILIVLINLWLLWYNNKMRLGLSKLNWVIALIGLEAFTGILMYYFDFPFLSQPLHLVISSLLFGVQFYILLEVFKKKGLNTENLK</sequence>
<feature type="transmembrane region" description="Helical" evidence="12">
    <location>
        <begin position="171"/>
        <end position="194"/>
    </location>
</feature>
<keyword evidence="10" id="KW-1015">Disulfide bond</keyword>
<dbReference type="PANTHER" id="PTHR35457">
    <property type="entry name" value="HEME A SYNTHASE"/>
    <property type="match status" value="1"/>
</dbReference>
<dbReference type="InterPro" id="IPR003780">
    <property type="entry name" value="COX15/CtaA_fam"/>
</dbReference>
<keyword evidence="9 12" id="KW-0472">Membrane</keyword>
<evidence type="ECO:0000313" key="14">
    <source>
        <dbReference type="Proteomes" id="UP001501758"/>
    </source>
</evidence>
<gene>
    <name evidence="13" type="ORF">GCM10009430_38020</name>
</gene>
<evidence type="ECO:0000256" key="3">
    <source>
        <dbReference type="ARBA" id="ARBA00022692"/>
    </source>
</evidence>
<evidence type="ECO:0000256" key="10">
    <source>
        <dbReference type="ARBA" id="ARBA00023157"/>
    </source>
</evidence>
<name>A0ABN1J4R5_9FLAO</name>
<keyword evidence="3 12" id="KW-0812">Transmembrane</keyword>
<evidence type="ECO:0000256" key="8">
    <source>
        <dbReference type="ARBA" id="ARBA00023133"/>
    </source>
</evidence>
<keyword evidence="4" id="KW-0479">Metal-binding</keyword>
<keyword evidence="7" id="KW-0408">Iron</keyword>
<evidence type="ECO:0000256" key="4">
    <source>
        <dbReference type="ARBA" id="ARBA00022723"/>
    </source>
</evidence>
<keyword evidence="6" id="KW-0560">Oxidoreductase</keyword>
<comment type="pathway">
    <text evidence="11">Porphyrin-containing compound metabolism.</text>
</comment>
<keyword evidence="2" id="KW-1003">Cell membrane</keyword>
<evidence type="ECO:0000313" key="13">
    <source>
        <dbReference type="EMBL" id="GAA0728706.1"/>
    </source>
</evidence>
<evidence type="ECO:0000256" key="5">
    <source>
        <dbReference type="ARBA" id="ARBA00022989"/>
    </source>
</evidence>
<comment type="subcellular location">
    <subcellularLocation>
        <location evidence="1">Membrane</location>
        <topology evidence="1">Multi-pass membrane protein</topology>
    </subcellularLocation>
</comment>
<feature type="transmembrane region" description="Helical" evidence="12">
    <location>
        <begin position="312"/>
        <end position="332"/>
    </location>
</feature>
<keyword evidence="8" id="KW-0350">Heme biosynthesis</keyword>
<dbReference type="Proteomes" id="UP001501758">
    <property type="component" value="Unassembled WGS sequence"/>
</dbReference>
<accession>A0ABN1J4R5</accession>
<feature type="transmembrane region" description="Helical" evidence="12">
    <location>
        <begin position="112"/>
        <end position="135"/>
    </location>
</feature>
<feature type="transmembrane region" description="Helical" evidence="12">
    <location>
        <begin position="7"/>
        <end position="26"/>
    </location>
</feature>
<dbReference type="PANTHER" id="PTHR35457:SF1">
    <property type="entry name" value="HEME A SYNTHASE"/>
    <property type="match status" value="1"/>
</dbReference>
<organism evidence="13 14">
    <name type="scientific">Aquimarina litoralis</name>
    <dbReference type="NCBI Taxonomy" id="584605"/>
    <lineage>
        <taxon>Bacteria</taxon>
        <taxon>Pseudomonadati</taxon>
        <taxon>Bacteroidota</taxon>
        <taxon>Flavobacteriia</taxon>
        <taxon>Flavobacteriales</taxon>
        <taxon>Flavobacteriaceae</taxon>
        <taxon>Aquimarina</taxon>
    </lineage>
</organism>
<dbReference type="EMBL" id="BAAAGE010000004">
    <property type="protein sequence ID" value="GAA0728706.1"/>
    <property type="molecule type" value="Genomic_DNA"/>
</dbReference>
<protein>
    <submittedName>
        <fullName evidence="13">Heme A synthase</fullName>
    </submittedName>
</protein>
<keyword evidence="5 12" id="KW-1133">Transmembrane helix</keyword>
<evidence type="ECO:0000256" key="6">
    <source>
        <dbReference type="ARBA" id="ARBA00023002"/>
    </source>
</evidence>